<evidence type="ECO:0000256" key="2">
    <source>
        <dbReference type="ARBA" id="ARBA00022692"/>
    </source>
</evidence>
<comment type="subcellular location">
    <subcellularLocation>
        <location evidence="1">Membrane</location>
        <topology evidence="1">Multi-pass membrane protein</topology>
    </subcellularLocation>
</comment>
<gene>
    <name evidence="8" type="primary">LOC102808725</name>
</gene>
<proteinExistence type="predicted"/>
<dbReference type="InterPro" id="IPR005829">
    <property type="entry name" value="Sugar_transporter_CS"/>
</dbReference>
<dbReference type="GeneID" id="102808725"/>
<protein>
    <submittedName>
        <fullName evidence="8">Solute carrier family 22 member 6-B-like</fullName>
    </submittedName>
</protein>
<dbReference type="PROSITE" id="PS00216">
    <property type="entry name" value="SUGAR_TRANSPORT_1"/>
    <property type="match status" value="1"/>
</dbReference>
<evidence type="ECO:0000259" key="6">
    <source>
        <dbReference type="PROSITE" id="PS50850"/>
    </source>
</evidence>
<dbReference type="InterPro" id="IPR036259">
    <property type="entry name" value="MFS_trans_sf"/>
</dbReference>
<reference evidence="8" key="1">
    <citation type="submission" date="2025-08" db="UniProtKB">
        <authorList>
            <consortium name="RefSeq"/>
        </authorList>
    </citation>
    <scope>IDENTIFICATION</scope>
    <source>
        <tissue evidence="8">Testes</tissue>
    </source>
</reference>
<evidence type="ECO:0000256" key="3">
    <source>
        <dbReference type="ARBA" id="ARBA00022989"/>
    </source>
</evidence>
<name>A0ABM0ML92_SACKO</name>
<dbReference type="SUPFAM" id="SSF103473">
    <property type="entry name" value="MFS general substrate transporter"/>
    <property type="match status" value="1"/>
</dbReference>
<dbReference type="Pfam" id="PF00083">
    <property type="entry name" value="Sugar_tr"/>
    <property type="match status" value="1"/>
</dbReference>
<dbReference type="PANTHER" id="PTHR24064">
    <property type="entry name" value="SOLUTE CARRIER FAMILY 22 MEMBER"/>
    <property type="match status" value="1"/>
</dbReference>
<sequence>MSFEDILIILGDFGRYQKYQVLLISLAISASAWYDMGNTFLSGSSDHYCRVHKNQTYRINSPLKNYTIPYKIDKGVIEWSQCVRYNRILPECHERGTDVVRCDKGWVYDTRAYESTVVHDFDLVCDNDWMKQLSKSLSQVGALFGSYILGQLADRFGRKPIFVSSVSFAVIVTVITSFAPVFSIFAIGQFLCGFLVIGIYNIGFVL</sequence>
<evidence type="ECO:0000313" key="7">
    <source>
        <dbReference type="Proteomes" id="UP000694865"/>
    </source>
</evidence>
<dbReference type="RefSeq" id="XP_006820783.1">
    <property type="nucleotide sequence ID" value="XM_006820720.1"/>
</dbReference>
<dbReference type="InterPro" id="IPR020846">
    <property type="entry name" value="MFS_dom"/>
</dbReference>
<dbReference type="Gene3D" id="1.20.1250.20">
    <property type="entry name" value="MFS general substrate transporter like domains"/>
    <property type="match status" value="1"/>
</dbReference>
<keyword evidence="2 5" id="KW-0812">Transmembrane</keyword>
<accession>A0ABM0ML92</accession>
<feature type="domain" description="Major facilitator superfamily (MFS) profile" evidence="6">
    <location>
        <begin position="59"/>
        <end position="206"/>
    </location>
</feature>
<keyword evidence="3 5" id="KW-1133">Transmembrane helix</keyword>
<dbReference type="PROSITE" id="PS50850">
    <property type="entry name" value="MFS"/>
    <property type="match status" value="1"/>
</dbReference>
<keyword evidence="7" id="KW-1185">Reference proteome</keyword>
<dbReference type="InterPro" id="IPR005828">
    <property type="entry name" value="MFS_sugar_transport-like"/>
</dbReference>
<evidence type="ECO:0000256" key="1">
    <source>
        <dbReference type="ARBA" id="ARBA00004141"/>
    </source>
</evidence>
<feature type="transmembrane region" description="Helical" evidence="5">
    <location>
        <begin position="185"/>
        <end position="205"/>
    </location>
</feature>
<organism evidence="7 8">
    <name type="scientific">Saccoglossus kowalevskii</name>
    <name type="common">Acorn worm</name>
    <dbReference type="NCBI Taxonomy" id="10224"/>
    <lineage>
        <taxon>Eukaryota</taxon>
        <taxon>Metazoa</taxon>
        <taxon>Hemichordata</taxon>
        <taxon>Enteropneusta</taxon>
        <taxon>Harrimaniidae</taxon>
        <taxon>Saccoglossus</taxon>
    </lineage>
</organism>
<feature type="transmembrane region" description="Helical" evidence="5">
    <location>
        <begin position="161"/>
        <end position="179"/>
    </location>
</feature>
<dbReference type="Proteomes" id="UP000694865">
    <property type="component" value="Unplaced"/>
</dbReference>
<evidence type="ECO:0000313" key="8">
    <source>
        <dbReference type="RefSeq" id="XP_006820783.1"/>
    </source>
</evidence>
<keyword evidence="4 5" id="KW-0472">Membrane</keyword>
<evidence type="ECO:0000256" key="5">
    <source>
        <dbReference type="SAM" id="Phobius"/>
    </source>
</evidence>
<evidence type="ECO:0000256" key="4">
    <source>
        <dbReference type="ARBA" id="ARBA00023136"/>
    </source>
</evidence>
<feature type="non-terminal residue" evidence="8">
    <location>
        <position position="206"/>
    </location>
</feature>